<comment type="caution">
    <text evidence="1">The sequence shown here is derived from an EMBL/GenBank/DDBJ whole genome shotgun (WGS) entry which is preliminary data.</text>
</comment>
<evidence type="ECO:0000313" key="2">
    <source>
        <dbReference type="Proteomes" id="UP001144280"/>
    </source>
</evidence>
<protein>
    <submittedName>
        <fullName evidence="1">Chromosome partitioning protein ParA</fullName>
    </submittedName>
</protein>
<reference evidence="1" key="1">
    <citation type="submission" date="2022-12" db="EMBL/GenBank/DDBJ databases">
        <title>New Phytohabitans aurantiacus sp. RD004123 nov., an actinomycete isolated from soil.</title>
        <authorList>
            <person name="Triningsih D.W."/>
            <person name="Harunari E."/>
            <person name="Igarashi Y."/>
        </authorList>
    </citation>
    <scope>NUCLEOTIDE SEQUENCE</scope>
    <source>
        <strain evidence="1">RD004123</strain>
    </source>
</reference>
<dbReference type="Pfam" id="PF05133">
    <property type="entry name" value="SPP1_portal"/>
    <property type="match status" value="1"/>
</dbReference>
<evidence type="ECO:0000313" key="1">
    <source>
        <dbReference type="EMBL" id="GLH94909.1"/>
    </source>
</evidence>
<keyword evidence="2" id="KW-1185">Reference proteome</keyword>
<organism evidence="1 2">
    <name type="scientific">Phytohabitans aurantiacus</name>
    <dbReference type="NCBI Taxonomy" id="3016789"/>
    <lineage>
        <taxon>Bacteria</taxon>
        <taxon>Bacillati</taxon>
        <taxon>Actinomycetota</taxon>
        <taxon>Actinomycetes</taxon>
        <taxon>Micromonosporales</taxon>
        <taxon>Micromonosporaceae</taxon>
    </lineage>
</organism>
<gene>
    <name evidence="1" type="ORF">Pa4123_01810</name>
</gene>
<proteinExistence type="predicted"/>
<accession>A0ABQ5QL77</accession>
<name>A0ABQ5QL77_9ACTN</name>
<sequence>MLRRYWTGKQRLPAIIPADAPAEVREMARIARVNVIDIVVQALTQALFVDGIRARDEETGDDVTVPVWQAWLGNRMNKRQAGLHRATVAYGTAYTVVTPGEPVPVIRPVSPRQLTAVYGADPDWPVMALEKRPTAGDWRMYDAESVYVFYAGERGFELLGEPLLHGVTDRTGAPVCPVIRYRDAEDLDLEDEAEPEVSAGLAGFASSQTRVVAGQVAPLMSLQDQINLTSFSLKAAEWYSAFRQRWIVGWTPEKADQRMRAAASQLWTFDEMPDDVQLGEFNETTLDGFLKSREAALKYAATLSQTPVHELVGELVNLSAEALAAAEAGRDRKVDERKTGLGESHEQTFEAVGSLMGIDIPDDAQMVWRDTSARAFGAIVDGLGKLAQMLGVPQQELWDRIPGATQQDIRRWKAAAAQGDALAQLTGMLDRQAVGGPDPEVDPDDGDNG</sequence>
<dbReference type="InterPro" id="IPR021145">
    <property type="entry name" value="Portal_protein_SPP1_Gp6-like"/>
</dbReference>
<dbReference type="Proteomes" id="UP001144280">
    <property type="component" value="Unassembled WGS sequence"/>
</dbReference>
<dbReference type="EMBL" id="BSDI01000001">
    <property type="protein sequence ID" value="GLH94909.1"/>
    <property type="molecule type" value="Genomic_DNA"/>
</dbReference>